<comment type="cofactor">
    <cofactor evidence="1">
        <name>FAD</name>
        <dbReference type="ChEBI" id="CHEBI:57692"/>
    </cofactor>
</comment>
<dbReference type="Pfam" id="PF01494">
    <property type="entry name" value="FAD_binding_3"/>
    <property type="match status" value="1"/>
</dbReference>
<dbReference type="Gene3D" id="3.30.9.10">
    <property type="entry name" value="D-Amino Acid Oxidase, subunit A, domain 2"/>
    <property type="match status" value="1"/>
</dbReference>
<evidence type="ECO:0000256" key="3">
    <source>
        <dbReference type="ARBA" id="ARBA00022827"/>
    </source>
</evidence>
<proteinExistence type="predicted"/>
<dbReference type="NCBIfam" id="NF004780">
    <property type="entry name" value="PRK06126.1"/>
    <property type="match status" value="1"/>
</dbReference>
<name>A0ABZ3FWE6_ACHDE</name>
<reference evidence="5 6" key="1">
    <citation type="submission" date="2024-05" db="EMBL/GenBank/DDBJ databases">
        <title>Achromobacter denitrificans. BP1, complete genome.</title>
        <authorList>
            <person name="Zhang B."/>
        </authorList>
    </citation>
    <scope>NUCLEOTIDE SEQUENCE [LARGE SCALE GENOMIC DNA]</scope>
    <source>
        <strain evidence="5 6">BP1</strain>
    </source>
</reference>
<accession>A0ABZ3FWE6</accession>
<dbReference type="Pfam" id="PF21274">
    <property type="entry name" value="Rng_hyd_C"/>
    <property type="match status" value="1"/>
</dbReference>
<dbReference type="Proteomes" id="UP001446337">
    <property type="component" value="Chromosome"/>
</dbReference>
<feature type="domain" description="FAD-binding" evidence="4">
    <location>
        <begin position="5"/>
        <end position="343"/>
    </location>
</feature>
<keyword evidence="2" id="KW-0285">Flavoprotein</keyword>
<dbReference type="RefSeq" id="WP_343498577.1">
    <property type="nucleotide sequence ID" value="NZ_CP154792.1"/>
</dbReference>
<keyword evidence="3" id="KW-0274">FAD</keyword>
<dbReference type="SUPFAM" id="SSF51905">
    <property type="entry name" value="FAD/NAD(P)-binding domain"/>
    <property type="match status" value="1"/>
</dbReference>
<keyword evidence="5" id="KW-0560">Oxidoreductase</keyword>
<dbReference type="PRINTS" id="PR00420">
    <property type="entry name" value="RNGMNOXGNASE"/>
</dbReference>
<keyword evidence="6" id="KW-1185">Reference proteome</keyword>
<dbReference type="PANTHER" id="PTHR43004">
    <property type="entry name" value="TRK SYSTEM POTASSIUM UPTAKE PROTEIN"/>
    <property type="match status" value="1"/>
</dbReference>
<dbReference type="InterPro" id="IPR050641">
    <property type="entry name" value="RIFMO-like"/>
</dbReference>
<organism evidence="5 6">
    <name type="scientific">Achromobacter denitrificans</name>
    <name type="common">Alcaligenes denitrificans</name>
    <dbReference type="NCBI Taxonomy" id="32002"/>
    <lineage>
        <taxon>Bacteria</taxon>
        <taxon>Pseudomonadati</taxon>
        <taxon>Pseudomonadota</taxon>
        <taxon>Betaproteobacteria</taxon>
        <taxon>Burkholderiales</taxon>
        <taxon>Alcaligenaceae</taxon>
        <taxon>Achromobacter</taxon>
    </lineage>
</organism>
<evidence type="ECO:0000256" key="1">
    <source>
        <dbReference type="ARBA" id="ARBA00001974"/>
    </source>
</evidence>
<dbReference type="PANTHER" id="PTHR43004:SF19">
    <property type="entry name" value="BINDING MONOOXYGENASE, PUTATIVE (JCVI)-RELATED"/>
    <property type="match status" value="1"/>
</dbReference>
<dbReference type="InterPro" id="IPR036188">
    <property type="entry name" value="FAD/NAD-bd_sf"/>
</dbReference>
<evidence type="ECO:0000259" key="4">
    <source>
        <dbReference type="Pfam" id="PF01494"/>
    </source>
</evidence>
<dbReference type="Gene3D" id="3.40.30.120">
    <property type="match status" value="1"/>
</dbReference>
<dbReference type="GO" id="GO:0004497">
    <property type="term" value="F:monooxygenase activity"/>
    <property type="evidence" value="ECO:0007669"/>
    <property type="project" value="UniProtKB-KW"/>
</dbReference>
<dbReference type="InterPro" id="IPR002938">
    <property type="entry name" value="FAD-bd"/>
</dbReference>
<dbReference type="Gene3D" id="3.50.50.60">
    <property type="entry name" value="FAD/NAD(P)-binding domain"/>
    <property type="match status" value="1"/>
</dbReference>
<evidence type="ECO:0000256" key="2">
    <source>
        <dbReference type="ARBA" id="ARBA00022630"/>
    </source>
</evidence>
<dbReference type="EMBL" id="CP154792">
    <property type="protein sequence ID" value="XAN14085.1"/>
    <property type="molecule type" value="Genomic_DNA"/>
</dbReference>
<evidence type="ECO:0000313" key="5">
    <source>
        <dbReference type="EMBL" id="XAN14085.1"/>
    </source>
</evidence>
<gene>
    <name evidence="5" type="ORF">AAIK43_22195</name>
</gene>
<sequence length="522" mass="57977">MSIDLARRGVHSVLLEQGDGTIEHPRTGLVAIRTMEAFRMWGISQQVRACGFPEDYNLSMVFCTSLNGLLLDREPYPSMRDSPTPAETPEKKQRCPQLWLQPILTDAALASPQASILFEHRFLQLEQDDESVHVEALDLRTGHTKRFRARYLLGCDGASSQVREQAGIAMQGRLLSYSINILIKSVGLADTHPMGQAERYMFVGPEGMWGNLTVVDGADIWRLTVLGSHEKMDLSSFDAAAWVRRALGGPNEAGAEFEILSVTPWRRSEMLADRYDNGRVLLVGDSAHTMSPTGGMGMNTGIQEVLDLGWKLQGMLEGWGGPALLRSYGIERRPVAQRNIRFSTQNFKAWQDTPDPRAVCDETPEGERTRAALGKRLRDSTRVEWESMGLQIGHRYDESPICIPDGTPPVPDDFRVYVPNARPGARAPHVWLQDGRSILDLFGRSFVLLNFAQDNAEDVHAMLSAAATLQVPFEVAALSDEREAARIYAAKLVLVRPDGHVAWRGDRPGDARHIFDVVRGAA</sequence>
<keyword evidence="5" id="KW-0503">Monooxygenase</keyword>
<evidence type="ECO:0000313" key="6">
    <source>
        <dbReference type="Proteomes" id="UP001446337"/>
    </source>
</evidence>
<protein>
    <submittedName>
        <fullName evidence="5">FAD-dependent monooxygenase</fullName>
    </submittedName>
</protein>